<dbReference type="Gene3D" id="1.20.200.10">
    <property type="entry name" value="Fumarase/aspartase (Central domain)"/>
    <property type="match status" value="1"/>
</dbReference>
<dbReference type="PANTHER" id="PTHR10362">
    <property type="entry name" value="HISTIDINE AMMONIA-LYASE"/>
    <property type="match status" value="1"/>
</dbReference>
<dbReference type="STRING" id="1798351.A2930_01360"/>
<dbReference type="Gene3D" id="1.10.275.10">
    <property type="entry name" value="Fumarase/aspartase (N-terminal domain)"/>
    <property type="match status" value="1"/>
</dbReference>
<dbReference type="InterPro" id="IPR022313">
    <property type="entry name" value="Phe/His_NH3-lyase_AS"/>
</dbReference>
<dbReference type="Pfam" id="PF00221">
    <property type="entry name" value="Lyase_aromatic"/>
    <property type="match status" value="1"/>
</dbReference>
<dbReference type="PROSITE" id="PS00488">
    <property type="entry name" value="PAL_HISTIDASE"/>
    <property type="match status" value="1"/>
</dbReference>
<dbReference type="InterPro" id="IPR008948">
    <property type="entry name" value="L-Aspartase-like"/>
</dbReference>
<sequence length="523" mass="57362">MRNQIVLDGNSLLIDDIIVVSRGHMKVSLSDDEQFLNKISEGRKFYLESGVYAYGDKMGVGANVGKIIPEEKRVAFQERLIDSLSCGVGDRLPDDVVRAAMLLRANSLVKEGCSAIGLDKIERIIYFLNNGITPVMRKNGSVGASGDLVPLSSIAAAIEGNGKVMYQGKIYDTNKLYKKLGLDELWLREKEGLSLVNGTSAMTGMAALALYDAFNILALALAATAMVTEALGGMTDPFDKFVHEMKNHEGQKEAASSLRLLLSKSALTKNIEELRSEVKTQAEGASSVVESTIELQDPYCIRCSPQLFGPVLETLDMVEDWITNEANSANDNPIVNLKERKVHHTGNFSGFYIARAMDFLRLAMFDVADELNSLKERILNEKYNRGLGASLAGEEPGFNSGFKGVGICLADIFGRICYLANPYSIHRRTTESFNQDIVSFGFGSAELSLEQNDRLRELLAGVLIIAAQGVDIRSGKDPSKMSPNTRIIYQKIRGAVAFLDKDRPMGGDISKIAALIKREIFFE</sequence>
<gene>
    <name evidence="1" type="ORF">A2930_01360</name>
</gene>
<accession>A0A1F5X0K7</accession>
<reference evidence="1 2" key="1">
    <citation type="journal article" date="2016" name="Nat. Commun.">
        <title>Thousands of microbial genomes shed light on interconnected biogeochemical processes in an aquifer system.</title>
        <authorList>
            <person name="Anantharaman K."/>
            <person name="Brown C.T."/>
            <person name="Hug L.A."/>
            <person name="Sharon I."/>
            <person name="Castelle C.J."/>
            <person name="Probst A.J."/>
            <person name="Thomas B.C."/>
            <person name="Singh A."/>
            <person name="Wilkins M.J."/>
            <person name="Karaoz U."/>
            <person name="Brodie E.L."/>
            <person name="Williams K.H."/>
            <person name="Hubbard S.S."/>
            <person name="Banfield J.F."/>
        </authorList>
    </citation>
    <scope>NUCLEOTIDE SEQUENCE [LARGE SCALE GENOMIC DNA]</scope>
</reference>
<evidence type="ECO:0008006" key="3">
    <source>
        <dbReference type="Google" id="ProtNLM"/>
    </source>
</evidence>
<evidence type="ECO:0000313" key="1">
    <source>
        <dbReference type="EMBL" id="OGF81426.1"/>
    </source>
</evidence>
<proteinExistence type="predicted"/>
<name>A0A1F5X0K7_9BACT</name>
<dbReference type="EMBL" id="MFID01000011">
    <property type="protein sequence ID" value="OGF81426.1"/>
    <property type="molecule type" value="Genomic_DNA"/>
</dbReference>
<dbReference type="CDD" id="cd00332">
    <property type="entry name" value="PAL-HAL"/>
    <property type="match status" value="1"/>
</dbReference>
<dbReference type="SUPFAM" id="SSF48557">
    <property type="entry name" value="L-aspartase-like"/>
    <property type="match status" value="1"/>
</dbReference>
<organism evidence="1 2">
    <name type="scientific">Candidatus Giovannonibacteria bacterium RIFCSPLOWO2_01_FULL_45_34</name>
    <dbReference type="NCBI Taxonomy" id="1798351"/>
    <lineage>
        <taxon>Bacteria</taxon>
        <taxon>Candidatus Giovannoniibacteriota</taxon>
    </lineage>
</organism>
<evidence type="ECO:0000313" key="2">
    <source>
        <dbReference type="Proteomes" id="UP000178114"/>
    </source>
</evidence>
<dbReference type="InterPro" id="IPR001106">
    <property type="entry name" value="Aromatic_Lyase"/>
</dbReference>
<dbReference type="InterPro" id="IPR024083">
    <property type="entry name" value="Fumarase/histidase_N"/>
</dbReference>
<dbReference type="GO" id="GO:0016841">
    <property type="term" value="F:ammonia-lyase activity"/>
    <property type="evidence" value="ECO:0007669"/>
    <property type="project" value="InterPro"/>
</dbReference>
<dbReference type="Proteomes" id="UP000178114">
    <property type="component" value="Unassembled WGS sequence"/>
</dbReference>
<dbReference type="AlphaFoldDB" id="A0A1F5X0K7"/>
<comment type="caution">
    <text evidence="1">The sequence shown here is derived from an EMBL/GenBank/DDBJ whole genome shotgun (WGS) entry which is preliminary data.</text>
</comment>
<protein>
    <recommendedName>
        <fullName evidence="3">Phenylalanine ammonia-lyase</fullName>
    </recommendedName>
</protein>